<organism evidence="1 2">
    <name type="scientific">Thiocystis violascens (strain ATCC 17096 / DSM 198 / 6111)</name>
    <name type="common">Chromatium violascens</name>
    <dbReference type="NCBI Taxonomy" id="765911"/>
    <lineage>
        <taxon>Bacteria</taxon>
        <taxon>Pseudomonadati</taxon>
        <taxon>Pseudomonadota</taxon>
        <taxon>Gammaproteobacteria</taxon>
        <taxon>Chromatiales</taxon>
        <taxon>Chromatiaceae</taxon>
        <taxon>Thiocystis</taxon>
    </lineage>
</organism>
<dbReference type="KEGG" id="tvi:Thivi_0964"/>
<protein>
    <submittedName>
        <fullName evidence="1">Uncharacterized protein</fullName>
    </submittedName>
</protein>
<dbReference type="AlphaFoldDB" id="I3Y7N1"/>
<dbReference type="eggNOG" id="ENOG50333B1">
    <property type="taxonomic scope" value="Bacteria"/>
</dbReference>
<dbReference type="STRING" id="765911.Thivi_0964"/>
<dbReference type="HOGENOM" id="CLU_208491_0_0_6"/>
<reference evidence="1 2" key="1">
    <citation type="submission" date="2012-06" db="EMBL/GenBank/DDBJ databases">
        <title>Complete sequence of Thiocystis violascens DSM 198.</title>
        <authorList>
            <consortium name="US DOE Joint Genome Institute"/>
            <person name="Lucas S."/>
            <person name="Han J."/>
            <person name="Lapidus A."/>
            <person name="Cheng J.-F."/>
            <person name="Goodwin L."/>
            <person name="Pitluck S."/>
            <person name="Peters L."/>
            <person name="Ovchinnikova G."/>
            <person name="Teshima H."/>
            <person name="Detter J.C."/>
            <person name="Han C."/>
            <person name="Tapia R."/>
            <person name="Land M."/>
            <person name="Hauser L."/>
            <person name="Kyrpides N."/>
            <person name="Ivanova N."/>
            <person name="Pagani I."/>
            <person name="Vogl K."/>
            <person name="Liu Z."/>
            <person name="Frigaard N.-U."/>
            <person name="Bryant D."/>
            <person name="Woyke T."/>
        </authorList>
    </citation>
    <scope>NUCLEOTIDE SEQUENCE [LARGE SCALE GENOMIC DNA]</scope>
    <source>
        <strain evidence="2">ATCC 17096 / DSM 198 / 6111</strain>
    </source>
</reference>
<dbReference type="Proteomes" id="UP000006062">
    <property type="component" value="Chromosome"/>
</dbReference>
<proteinExistence type="predicted"/>
<dbReference type="EMBL" id="CP003154">
    <property type="protein sequence ID" value="AFL72999.1"/>
    <property type="molecule type" value="Genomic_DNA"/>
</dbReference>
<keyword evidence="2" id="KW-1185">Reference proteome</keyword>
<sequence length="52" mass="6508">MAAKNKEPYQQAYYPPVPTKWVRYMRTSFIWQFYRFWVINLKILKLLIKSHN</sequence>
<evidence type="ECO:0000313" key="1">
    <source>
        <dbReference type="EMBL" id="AFL72999.1"/>
    </source>
</evidence>
<dbReference type="RefSeq" id="WP_014777486.1">
    <property type="nucleotide sequence ID" value="NC_018012.1"/>
</dbReference>
<gene>
    <name evidence="1" type="ordered locus">Thivi_0964</name>
</gene>
<name>I3Y7N1_THIV6</name>
<accession>I3Y7N1</accession>
<evidence type="ECO:0000313" key="2">
    <source>
        <dbReference type="Proteomes" id="UP000006062"/>
    </source>
</evidence>